<dbReference type="InterPro" id="IPR001926">
    <property type="entry name" value="TrpB-like_PALP"/>
</dbReference>
<feature type="binding site" evidence="10">
    <location>
        <begin position="180"/>
        <end position="184"/>
    </location>
    <ligand>
        <name>pyridoxal 5'-phosphate</name>
        <dbReference type="ChEBI" id="CHEBI:597326"/>
    </ligand>
</feature>
<dbReference type="InterPro" id="IPR036052">
    <property type="entry name" value="TrpB-like_PALP_sf"/>
</dbReference>
<dbReference type="RefSeq" id="WP_007570421.1">
    <property type="nucleotide sequence ID" value="NZ_AGUD01000014.1"/>
</dbReference>
<accession>H0E0Z3</accession>
<feature type="domain" description="Tryptophan synthase beta chain-like PALP" evidence="13">
    <location>
        <begin position="8"/>
        <end position="296"/>
    </location>
</feature>
<name>H0E0Z3_9ACTN</name>
<comment type="cofactor">
    <cofactor evidence="1 10 12">
        <name>pyridoxal 5'-phosphate</name>
        <dbReference type="ChEBI" id="CHEBI:597326"/>
    </cofactor>
</comment>
<dbReference type="Gene3D" id="3.40.50.1100">
    <property type="match status" value="2"/>
</dbReference>
<keyword evidence="7 12" id="KW-0198">Cysteine biosynthesis</keyword>
<evidence type="ECO:0000256" key="6">
    <source>
        <dbReference type="ARBA" id="ARBA00022898"/>
    </source>
</evidence>
<evidence type="ECO:0000256" key="2">
    <source>
        <dbReference type="ARBA" id="ARBA00004962"/>
    </source>
</evidence>
<evidence type="ECO:0000256" key="9">
    <source>
        <dbReference type="ARBA" id="ARBA00053442"/>
    </source>
</evidence>
<evidence type="ECO:0000313" key="14">
    <source>
        <dbReference type="EMBL" id="EHN12654.1"/>
    </source>
</evidence>
<dbReference type="OrthoDB" id="9805733at2"/>
<dbReference type="PROSITE" id="PS00901">
    <property type="entry name" value="CYS_SYNTHASE"/>
    <property type="match status" value="1"/>
</dbReference>
<evidence type="ECO:0000256" key="10">
    <source>
        <dbReference type="PIRSR" id="PIRSR605856-50"/>
    </source>
</evidence>
<evidence type="ECO:0000256" key="1">
    <source>
        <dbReference type="ARBA" id="ARBA00001933"/>
    </source>
</evidence>
<dbReference type="InterPro" id="IPR050214">
    <property type="entry name" value="Cys_Synth/Cystath_Beta-Synth"/>
</dbReference>
<keyword evidence="5 12" id="KW-0808">Transferase</keyword>
<feature type="modified residue" description="N6-(pyridoxal phosphate)lysine" evidence="11">
    <location>
        <position position="46"/>
    </location>
</feature>
<proteinExistence type="inferred from homology"/>
<dbReference type="EC" id="2.5.1.47" evidence="12"/>
<gene>
    <name evidence="14" type="ORF">PAI11_04510</name>
</gene>
<feature type="binding site" evidence="10">
    <location>
        <position position="268"/>
    </location>
    <ligand>
        <name>pyridoxal 5'-phosphate</name>
        <dbReference type="ChEBI" id="CHEBI:597326"/>
    </ligand>
</feature>
<dbReference type="NCBIfam" id="TIGR01136">
    <property type="entry name" value="cysKM"/>
    <property type="match status" value="1"/>
</dbReference>
<keyword evidence="4 12" id="KW-0028">Amino-acid biosynthesis</keyword>
<dbReference type="GO" id="GO:0005737">
    <property type="term" value="C:cytoplasm"/>
    <property type="evidence" value="ECO:0007669"/>
    <property type="project" value="UniProtKB-ARBA"/>
</dbReference>
<dbReference type="PANTHER" id="PTHR10314">
    <property type="entry name" value="CYSTATHIONINE BETA-SYNTHASE"/>
    <property type="match status" value="1"/>
</dbReference>
<evidence type="ECO:0000259" key="13">
    <source>
        <dbReference type="Pfam" id="PF00291"/>
    </source>
</evidence>
<dbReference type="EMBL" id="AGUD01000014">
    <property type="protein sequence ID" value="EHN12654.1"/>
    <property type="molecule type" value="Genomic_DNA"/>
</dbReference>
<evidence type="ECO:0000256" key="3">
    <source>
        <dbReference type="ARBA" id="ARBA00007103"/>
    </source>
</evidence>
<protein>
    <recommendedName>
        <fullName evidence="12">Cysteine synthase</fullName>
        <ecNumber evidence="12">2.5.1.47</ecNumber>
    </recommendedName>
</protein>
<evidence type="ECO:0000256" key="5">
    <source>
        <dbReference type="ARBA" id="ARBA00022679"/>
    </source>
</evidence>
<reference evidence="14 15" key="1">
    <citation type="journal article" date="2013" name="Biodegradation">
        <title>Quantitative proteomic analysis of ibuprofen-degrading Patulibacter sp. strain I11.</title>
        <authorList>
            <person name="Almeida B."/>
            <person name="Kjeldal H."/>
            <person name="Lolas I."/>
            <person name="Knudsen A.D."/>
            <person name="Carvalho G."/>
            <person name="Nielsen K.L."/>
            <person name="Barreto Crespo M.T."/>
            <person name="Stensballe A."/>
            <person name="Nielsen J.L."/>
        </authorList>
    </citation>
    <scope>NUCLEOTIDE SEQUENCE [LARGE SCALE GENOMIC DNA]</scope>
    <source>
        <strain evidence="14 15">I11</strain>
    </source>
</reference>
<dbReference type="Proteomes" id="UP000005143">
    <property type="component" value="Unassembled WGS sequence"/>
</dbReference>
<evidence type="ECO:0000256" key="7">
    <source>
        <dbReference type="ARBA" id="ARBA00023192"/>
    </source>
</evidence>
<dbReference type="InterPro" id="IPR005859">
    <property type="entry name" value="CysK"/>
</dbReference>
<feature type="binding site" evidence="10">
    <location>
        <position position="77"/>
    </location>
    <ligand>
        <name>pyridoxal 5'-phosphate</name>
        <dbReference type="ChEBI" id="CHEBI:597326"/>
    </ligand>
</feature>
<comment type="catalytic activity">
    <reaction evidence="8 12">
        <text>O-acetyl-L-serine + hydrogen sulfide = L-cysteine + acetate</text>
        <dbReference type="Rhea" id="RHEA:14829"/>
        <dbReference type="ChEBI" id="CHEBI:29919"/>
        <dbReference type="ChEBI" id="CHEBI:30089"/>
        <dbReference type="ChEBI" id="CHEBI:35235"/>
        <dbReference type="ChEBI" id="CHEBI:58340"/>
        <dbReference type="EC" id="2.5.1.47"/>
    </reaction>
</comment>
<dbReference type="GO" id="GO:0004124">
    <property type="term" value="F:cysteine synthase activity"/>
    <property type="evidence" value="ECO:0007669"/>
    <property type="project" value="UniProtKB-UniRule"/>
</dbReference>
<organism evidence="14 15">
    <name type="scientific">Patulibacter medicamentivorans</name>
    <dbReference type="NCBI Taxonomy" id="1097667"/>
    <lineage>
        <taxon>Bacteria</taxon>
        <taxon>Bacillati</taxon>
        <taxon>Actinomycetota</taxon>
        <taxon>Thermoleophilia</taxon>
        <taxon>Solirubrobacterales</taxon>
        <taxon>Patulibacteraceae</taxon>
        <taxon>Patulibacter</taxon>
    </lineage>
</organism>
<evidence type="ECO:0000313" key="15">
    <source>
        <dbReference type="Proteomes" id="UP000005143"/>
    </source>
</evidence>
<dbReference type="AlphaFoldDB" id="H0E0Z3"/>
<dbReference type="NCBIfam" id="TIGR01139">
    <property type="entry name" value="cysK"/>
    <property type="match status" value="1"/>
</dbReference>
<comment type="function">
    <text evidence="9">Catalyzes the conversion of O-acetylserine (OAS) to cysteine through the elimination of acetate and addition of hydrogen sulfide.</text>
</comment>
<keyword evidence="6 10" id="KW-0663">Pyridoxal phosphate</keyword>
<dbReference type="InterPro" id="IPR001216">
    <property type="entry name" value="P-phosphate_BS"/>
</dbReference>
<sequence>MADEITDITGLIGRTPVVRLAALEPEGSGAELYGKLEQYNPGGSVKDRIALAMVLAAEKEGRITPGKTTIVEATSGNTGIGLAFVAAARGYELVITLPQGMSRERETLLRLFGAKVDVVESMGGMTEAVEAARALADSDDVWMPDQFANPANPAIHKKTTGPELLEQLDGRVDVLVAGIGTGGTITGVGHALKAKSEKTLVIGVEPASSAVLSGERPGPHRIQGIGAGFVPPVLDRRVVDEILTVTDDDAIDTAWAVSRRCGVLAGLSGGAALSAAIRIAERPESKGKRIAVILPDSGERYASLPFFQPR</sequence>
<dbReference type="InterPro" id="IPR005856">
    <property type="entry name" value="Cys_synth"/>
</dbReference>
<evidence type="ECO:0000256" key="4">
    <source>
        <dbReference type="ARBA" id="ARBA00022605"/>
    </source>
</evidence>
<evidence type="ECO:0000256" key="8">
    <source>
        <dbReference type="ARBA" id="ARBA00047931"/>
    </source>
</evidence>
<comment type="pathway">
    <text evidence="2">Amino-acid biosynthesis; L-cysteine biosynthesis; L-cysteine from L-serine: step 2/2.</text>
</comment>
<dbReference type="Pfam" id="PF00291">
    <property type="entry name" value="PALP"/>
    <property type="match status" value="1"/>
</dbReference>
<dbReference type="CDD" id="cd01561">
    <property type="entry name" value="CBS_like"/>
    <property type="match status" value="1"/>
</dbReference>
<dbReference type="FunFam" id="3.40.50.1100:FF:000067">
    <property type="entry name" value="Cysteine synthase"/>
    <property type="match status" value="1"/>
</dbReference>
<dbReference type="SUPFAM" id="SSF53686">
    <property type="entry name" value="Tryptophan synthase beta subunit-like PLP-dependent enzymes"/>
    <property type="match status" value="1"/>
</dbReference>
<comment type="caution">
    <text evidence="14">The sequence shown here is derived from an EMBL/GenBank/DDBJ whole genome shotgun (WGS) entry which is preliminary data.</text>
</comment>
<dbReference type="PATRIC" id="fig|1097667.3.peg.451"/>
<comment type="similarity">
    <text evidence="3 12">Belongs to the cysteine synthase/cystathionine beta-synthase family.</text>
</comment>
<evidence type="ECO:0000256" key="11">
    <source>
        <dbReference type="PIRSR" id="PIRSR605856-51"/>
    </source>
</evidence>
<evidence type="ECO:0000256" key="12">
    <source>
        <dbReference type="RuleBase" id="RU003985"/>
    </source>
</evidence>
<dbReference type="GO" id="GO:0006535">
    <property type="term" value="P:cysteine biosynthetic process from serine"/>
    <property type="evidence" value="ECO:0007669"/>
    <property type="project" value="UniProtKB-UniRule"/>
</dbReference>
<keyword evidence="15" id="KW-1185">Reference proteome</keyword>